<sequence length="92" mass="10770">MAFFPEKPFNPSIKLALAPEQQLKSFRLETMTSLKTDTNFCLSTFVSSFSFVGEIRIRISLRKFSNIIDISRIIFQRSFNVLHFVYRSSKRP</sequence>
<accession>A0A3M7SSR9</accession>
<name>A0A3M7SSR9_BRAPC</name>
<organism evidence="1 2">
    <name type="scientific">Brachionus plicatilis</name>
    <name type="common">Marine rotifer</name>
    <name type="synonym">Brachionus muelleri</name>
    <dbReference type="NCBI Taxonomy" id="10195"/>
    <lineage>
        <taxon>Eukaryota</taxon>
        <taxon>Metazoa</taxon>
        <taxon>Spiralia</taxon>
        <taxon>Gnathifera</taxon>
        <taxon>Rotifera</taxon>
        <taxon>Eurotatoria</taxon>
        <taxon>Monogononta</taxon>
        <taxon>Pseudotrocha</taxon>
        <taxon>Ploima</taxon>
        <taxon>Brachionidae</taxon>
        <taxon>Brachionus</taxon>
    </lineage>
</organism>
<protein>
    <submittedName>
        <fullName evidence="1">Uncharacterized protein</fullName>
    </submittedName>
</protein>
<proteinExistence type="predicted"/>
<gene>
    <name evidence="1" type="ORF">BpHYR1_038626</name>
</gene>
<comment type="caution">
    <text evidence="1">The sequence shown here is derived from an EMBL/GenBank/DDBJ whole genome shotgun (WGS) entry which is preliminary data.</text>
</comment>
<evidence type="ECO:0000313" key="2">
    <source>
        <dbReference type="Proteomes" id="UP000276133"/>
    </source>
</evidence>
<reference evidence="1 2" key="1">
    <citation type="journal article" date="2018" name="Sci. Rep.">
        <title>Genomic signatures of local adaptation to the degree of environmental predictability in rotifers.</title>
        <authorList>
            <person name="Franch-Gras L."/>
            <person name="Hahn C."/>
            <person name="Garcia-Roger E.M."/>
            <person name="Carmona M.J."/>
            <person name="Serra M."/>
            <person name="Gomez A."/>
        </authorList>
    </citation>
    <scope>NUCLEOTIDE SEQUENCE [LARGE SCALE GENOMIC DNA]</scope>
    <source>
        <strain evidence="1">HYR1</strain>
    </source>
</reference>
<dbReference type="Proteomes" id="UP000276133">
    <property type="component" value="Unassembled WGS sequence"/>
</dbReference>
<dbReference type="AlphaFoldDB" id="A0A3M7SSR9"/>
<dbReference type="EMBL" id="REGN01000806">
    <property type="protein sequence ID" value="RNA38911.1"/>
    <property type="molecule type" value="Genomic_DNA"/>
</dbReference>
<keyword evidence="2" id="KW-1185">Reference proteome</keyword>
<evidence type="ECO:0000313" key="1">
    <source>
        <dbReference type="EMBL" id="RNA38911.1"/>
    </source>
</evidence>